<protein>
    <recommendedName>
        <fullName evidence="9">Glucanase</fullName>
        <ecNumber evidence="9">3.2.1.-</ecNumber>
    </recommendedName>
</protein>
<dbReference type="PRINTS" id="PR00733">
    <property type="entry name" value="GLHYDRLASE6"/>
</dbReference>
<evidence type="ECO:0000256" key="4">
    <source>
        <dbReference type="ARBA" id="ARBA00023157"/>
    </source>
</evidence>
<evidence type="ECO:0000256" key="3">
    <source>
        <dbReference type="ARBA" id="ARBA00023001"/>
    </source>
</evidence>
<dbReference type="InterPro" id="IPR012291">
    <property type="entry name" value="CBM2_carb-bd_dom_sf"/>
</dbReference>
<evidence type="ECO:0000256" key="7">
    <source>
        <dbReference type="ARBA" id="ARBA00023326"/>
    </source>
</evidence>
<dbReference type="Pfam" id="PF00553">
    <property type="entry name" value="CBM_2"/>
    <property type="match status" value="1"/>
</dbReference>
<feature type="active site" evidence="8">
    <location>
        <position position="440"/>
    </location>
</feature>
<dbReference type="SUPFAM" id="SSF51989">
    <property type="entry name" value="Glycosyl hydrolases family 6, cellulases"/>
    <property type="match status" value="1"/>
</dbReference>
<dbReference type="EMBL" id="BMNK01000002">
    <property type="protein sequence ID" value="GGP03780.1"/>
    <property type="molecule type" value="Genomic_DNA"/>
</dbReference>
<evidence type="ECO:0000313" key="11">
    <source>
        <dbReference type="EMBL" id="GGP03780.1"/>
    </source>
</evidence>
<dbReference type="InterPro" id="IPR008965">
    <property type="entry name" value="CBM2/CBM3_carb-bd_dom_sf"/>
</dbReference>
<sequence>MTATATCVAAAGLIAGQATTAHAAVACDVVYTPNTWTSSPGQGGFTANLTLKNLGDPLTAWTLAFDFPTTTQRYTPSGWGANWSQSGTRVTGTNMPYNGALATGAAVTVGFNGTWSGTNPNPTSYTVNGTTCGGPGGATPSVVTSASSVAVNEGGTATFTARLSSAPAANVTVSTSRTSGDTDLTVSSGASLTFTPANWNTPQTVTLAAAQDADTTSGTAVFTVGGTGVTSATVNGTEIDDDAVQEQSLVVTPTSVTVPEGAGATYTVRLAAQPSSNVTVTTSAGSGDTDLTVSSGASLTFTPANWNTPQTVTLAAAQDADTTAGTRVFTVAATGLTSRTVTATEADDDGTTPVHVENPYAGATGYVNPNWSAKAAAEPGGAAIANTSTAVWMDRIAAIAGSADAMSLREHLDEAVRQDAANGAAPLTIQVVVYNLPNRDCSALASNGELRIAANGFNRYKSEYIDPIADILDDPQYAGLRIVTVIEPDSLPNLITNIDSFADCREANGPGGYVDSVRYALNKLHAISNVYTYIDAAHHAWLGWDSNFQPAVDLFHSTVAGTTAGVDSVDGFIVNTANYSTTTEPHFTINTTVNGTTVRQSEWVDWNFYVDEQTFAAALRTALIAKGFRQGLGMLVDTSRNGWGGSARPSGPSGSTNLNTFVDDSRVDRRIHAGNWCNQSGAGIGARPQAAPASGFDAYVWIKPPGESDGSSREIDNDQGKRFDRMCDPTYTGNELNGNNLTGALADAPISGQWFSAQFRQLVANANPPLS</sequence>
<dbReference type="Gene3D" id="2.60.40.290">
    <property type="match status" value="1"/>
</dbReference>
<evidence type="ECO:0000259" key="10">
    <source>
        <dbReference type="PROSITE" id="PS51173"/>
    </source>
</evidence>
<evidence type="ECO:0000256" key="2">
    <source>
        <dbReference type="ARBA" id="ARBA00022801"/>
    </source>
</evidence>
<organism evidence="11 12">
    <name type="scientific">Nonomuraea glycinis</name>
    <dbReference type="NCBI Taxonomy" id="2047744"/>
    <lineage>
        <taxon>Bacteria</taxon>
        <taxon>Bacillati</taxon>
        <taxon>Actinomycetota</taxon>
        <taxon>Actinomycetes</taxon>
        <taxon>Streptosporangiales</taxon>
        <taxon>Streptosporangiaceae</taxon>
        <taxon>Nonomuraea</taxon>
    </lineage>
</organism>
<feature type="signal peptide" evidence="9">
    <location>
        <begin position="1"/>
        <end position="23"/>
    </location>
</feature>
<dbReference type="Gene3D" id="3.20.20.40">
    <property type="entry name" value="1, 4-beta cellobiohydrolase"/>
    <property type="match status" value="1"/>
</dbReference>
<dbReference type="PANTHER" id="PTHR34876">
    <property type="match status" value="1"/>
</dbReference>
<gene>
    <name evidence="11" type="ORF">GCM10012278_16440</name>
</gene>
<evidence type="ECO:0000256" key="9">
    <source>
        <dbReference type="RuleBase" id="RU361186"/>
    </source>
</evidence>
<feature type="domain" description="CBM2" evidence="10">
    <location>
        <begin position="20"/>
        <end position="135"/>
    </location>
</feature>
<evidence type="ECO:0000256" key="6">
    <source>
        <dbReference type="ARBA" id="ARBA00023295"/>
    </source>
</evidence>
<keyword evidence="1 9" id="KW-0732">Signal</keyword>
<keyword evidence="6 9" id="KW-0326">Glycosidase</keyword>
<dbReference type="InterPro" id="IPR001919">
    <property type="entry name" value="CBD2"/>
</dbReference>
<comment type="caution">
    <text evidence="11">The sequence shown here is derived from an EMBL/GenBank/DDBJ whole genome shotgun (WGS) entry which is preliminary data.</text>
</comment>
<reference evidence="11" key="1">
    <citation type="journal article" date="2014" name="Int. J. Syst. Evol. Microbiol.">
        <title>Complete genome sequence of Corynebacterium casei LMG S-19264T (=DSM 44701T), isolated from a smear-ripened cheese.</title>
        <authorList>
            <consortium name="US DOE Joint Genome Institute (JGI-PGF)"/>
            <person name="Walter F."/>
            <person name="Albersmeier A."/>
            <person name="Kalinowski J."/>
            <person name="Ruckert C."/>
        </authorList>
    </citation>
    <scope>NUCLEOTIDE SEQUENCE</scope>
    <source>
        <strain evidence="11">CGMCC 4.7430</strain>
    </source>
</reference>
<dbReference type="PROSITE" id="PS51173">
    <property type="entry name" value="CBM2"/>
    <property type="match status" value="1"/>
</dbReference>
<feature type="chain" id="PRO_5038153862" description="Glucanase" evidence="9">
    <location>
        <begin position="24"/>
        <end position="771"/>
    </location>
</feature>
<dbReference type="SUPFAM" id="SSF49384">
    <property type="entry name" value="Carbohydrate-binding domain"/>
    <property type="match status" value="1"/>
</dbReference>
<dbReference type="PROSITE" id="PS00655">
    <property type="entry name" value="GLYCOSYL_HYDROL_F6_1"/>
    <property type="match status" value="1"/>
</dbReference>
<dbReference type="Pfam" id="PF01341">
    <property type="entry name" value="Glyco_hydro_6"/>
    <property type="match status" value="1"/>
</dbReference>
<keyword evidence="7 9" id="KW-0624">Polysaccharide degradation</keyword>
<comment type="similarity">
    <text evidence="9">Belongs to the glycosyl hydrolase family 6.</text>
</comment>
<dbReference type="EC" id="3.2.1.-" evidence="9"/>
<dbReference type="PANTHER" id="PTHR34876:SF4">
    <property type="entry name" value="1,4-BETA-D-GLUCAN CELLOBIOHYDROLASE C-RELATED"/>
    <property type="match status" value="1"/>
</dbReference>
<evidence type="ECO:0000256" key="8">
    <source>
        <dbReference type="PROSITE-ProRule" id="PRU10056"/>
    </source>
</evidence>
<name>A0A918A1L7_9ACTN</name>
<dbReference type="InterPro" id="IPR016288">
    <property type="entry name" value="Beta_cellobiohydrolase"/>
</dbReference>
<keyword evidence="4" id="KW-1015">Disulfide bond</keyword>
<dbReference type="GO" id="GO:0030247">
    <property type="term" value="F:polysaccharide binding"/>
    <property type="evidence" value="ECO:0007669"/>
    <property type="project" value="UniProtKB-UniRule"/>
</dbReference>
<evidence type="ECO:0000313" key="12">
    <source>
        <dbReference type="Proteomes" id="UP000660745"/>
    </source>
</evidence>
<evidence type="ECO:0000256" key="5">
    <source>
        <dbReference type="ARBA" id="ARBA00023277"/>
    </source>
</evidence>
<keyword evidence="12" id="KW-1185">Reference proteome</keyword>
<dbReference type="InterPro" id="IPR001524">
    <property type="entry name" value="Glyco_hydro_6_CS"/>
</dbReference>
<reference evidence="11" key="2">
    <citation type="submission" date="2020-09" db="EMBL/GenBank/DDBJ databases">
        <authorList>
            <person name="Sun Q."/>
            <person name="Zhou Y."/>
        </authorList>
    </citation>
    <scope>NUCLEOTIDE SEQUENCE</scope>
    <source>
        <strain evidence="11">CGMCC 4.7430</strain>
    </source>
</reference>
<dbReference type="GO" id="GO:0030245">
    <property type="term" value="P:cellulose catabolic process"/>
    <property type="evidence" value="ECO:0007669"/>
    <property type="project" value="UniProtKB-KW"/>
</dbReference>
<evidence type="ECO:0000256" key="1">
    <source>
        <dbReference type="ARBA" id="ARBA00022729"/>
    </source>
</evidence>
<dbReference type="AlphaFoldDB" id="A0A918A1L7"/>
<keyword evidence="5 9" id="KW-0119">Carbohydrate metabolism</keyword>
<dbReference type="GO" id="GO:0004553">
    <property type="term" value="F:hydrolase activity, hydrolyzing O-glycosyl compounds"/>
    <property type="evidence" value="ECO:0007669"/>
    <property type="project" value="InterPro"/>
</dbReference>
<dbReference type="SMART" id="SM00637">
    <property type="entry name" value="CBD_II"/>
    <property type="match status" value="1"/>
</dbReference>
<accession>A0A918A1L7</accession>
<dbReference type="InterPro" id="IPR036434">
    <property type="entry name" value="Beta_cellobiohydrolase_sf"/>
</dbReference>
<dbReference type="RefSeq" id="WP_308112987.1">
    <property type="nucleotide sequence ID" value="NZ_BMNK01000002.1"/>
</dbReference>
<dbReference type="Proteomes" id="UP000660745">
    <property type="component" value="Unassembled WGS sequence"/>
</dbReference>
<keyword evidence="3 9" id="KW-0136">Cellulose degradation</keyword>
<keyword evidence="2 9" id="KW-0378">Hydrolase</keyword>
<proteinExistence type="inferred from homology"/>